<dbReference type="Pfam" id="PF00734">
    <property type="entry name" value="CBM_1"/>
    <property type="match status" value="1"/>
</dbReference>
<evidence type="ECO:0000256" key="2">
    <source>
        <dbReference type="ARBA" id="ARBA00022801"/>
    </source>
</evidence>
<dbReference type="InterPro" id="IPR000254">
    <property type="entry name" value="CBD"/>
</dbReference>
<dbReference type="PANTHER" id="PTHR33630">
    <property type="entry name" value="CUTINASE RV1984C-RELATED-RELATED"/>
    <property type="match status" value="1"/>
</dbReference>
<dbReference type="InterPro" id="IPR035971">
    <property type="entry name" value="CBD_sf"/>
</dbReference>
<dbReference type="InterPro" id="IPR000675">
    <property type="entry name" value="Cutinase/axe"/>
</dbReference>
<dbReference type="SMART" id="SM01110">
    <property type="entry name" value="Cutinase"/>
    <property type="match status" value="1"/>
</dbReference>
<feature type="chain" id="PRO_5042095964" description="CBM1 domain-containing protein" evidence="5">
    <location>
        <begin position="20"/>
        <end position="318"/>
    </location>
</feature>
<protein>
    <recommendedName>
        <fullName evidence="6">CBM1 domain-containing protein</fullName>
    </recommendedName>
</protein>
<dbReference type="Gene3D" id="3.40.50.1820">
    <property type="entry name" value="alpha/beta hydrolase"/>
    <property type="match status" value="2"/>
</dbReference>
<organism evidence="7 8">
    <name type="scientific">Leucocoprinus birnbaumii</name>
    <dbReference type="NCBI Taxonomy" id="56174"/>
    <lineage>
        <taxon>Eukaryota</taxon>
        <taxon>Fungi</taxon>
        <taxon>Dikarya</taxon>
        <taxon>Basidiomycota</taxon>
        <taxon>Agaricomycotina</taxon>
        <taxon>Agaricomycetes</taxon>
        <taxon>Agaricomycetidae</taxon>
        <taxon>Agaricales</taxon>
        <taxon>Agaricineae</taxon>
        <taxon>Agaricaceae</taxon>
        <taxon>Leucocoprinus</taxon>
    </lineage>
</organism>
<reference evidence="7" key="1">
    <citation type="submission" date="2022-07" db="EMBL/GenBank/DDBJ databases">
        <title>Genome Sequence of Leucocoprinus birnbaumii.</title>
        <authorList>
            <person name="Buettner E."/>
        </authorList>
    </citation>
    <scope>NUCLEOTIDE SEQUENCE</scope>
    <source>
        <strain evidence="7">VT141</strain>
    </source>
</reference>
<feature type="compositionally biased region" description="Low complexity" evidence="4">
    <location>
        <begin position="264"/>
        <end position="283"/>
    </location>
</feature>
<keyword evidence="8" id="KW-1185">Reference proteome</keyword>
<dbReference type="GO" id="GO:0052689">
    <property type="term" value="F:carboxylic ester hydrolase activity"/>
    <property type="evidence" value="ECO:0007669"/>
    <property type="project" value="UniProtKB-ARBA"/>
</dbReference>
<keyword evidence="1 5" id="KW-0732">Signal</keyword>
<dbReference type="EMBL" id="JANIEX010000295">
    <property type="protein sequence ID" value="KAJ3569327.1"/>
    <property type="molecule type" value="Genomic_DNA"/>
</dbReference>
<dbReference type="GO" id="GO:0005975">
    <property type="term" value="P:carbohydrate metabolic process"/>
    <property type="evidence" value="ECO:0007669"/>
    <property type="project" value="InterPro"/>
</dbReference>
<keyword evidence="2" id="KW-0378">Hydrolase</keyword>
<name>A0AAD5YWP4_9AGAR</name>
<accession>A0AAD5YWP4</accession>
<dbReference type="SUPFAM" id="SSF57180">
    <property type="entry name" value="Cellulose-binding domain"/>
    <property type="match status" value="1"/>
</dbReference>
<evidence type="ECO:0000259" key="6">
    <source>
        <dbReference type="PROSITE" id="PS51164"/>
    </source>
</evidence>
<dbReference type="GO" id="GO:0030248">
    <property type="term" value="F:cellulose binding"/>
    <property type="evidence" value="ECO:0007669"/>
    <property type="project" value="InterPro"/>
</dbReference>
<dbReference type="Proteomes" id="UP001213000">
    <property type="component" value="Unassembled WGS sequence"/>
</dbReference>
<dbReference type="SUPFAM" id="SSF53474">
    <property type="entry name" value="alpha/beta-Hydrolases"/>
    <property type="match status" value="1"/>
</dbReference>
<evidence type="ECO:0000313" key="7">
    <source>
        <dbReference type="EMBL" id="KAJ3569327.1"/>
    </source>
</evidence>
<dbReference type="PANTHER" id="PTHR33630:SF13">
    <property type="entry name" value="ACETYLXYLAN ESTERASE"/>
    <property type="match status" value="1"/>
</dbReference>
<dbReference type="PROSITE" id="PS51164">
    <property type="entry name" value="CBM1_2"/>
    <property type="match status" value="1"/>
</dbReference>
<feature type="signal peptide" evidence="5">
    <location>
        <begin position="1"/>
        <end position="19"/>
    </location>
</feature>
<evidence type="ECO:0000256" key="4">
    <source>
        <dbReference type="SAM" id="MobiDB-lite"/>
    </source>
</evidence>
<evidence type="ECO:0000313" key="8">
    <source>
        <dbReference type="Proteomes" id="UP001213000"/>
    </source>
</evidence>
<dbReference type="InterPro" id="IPR029058">
    <property type="entry name" value="AB_hydrolase_fold"/>
</dbReference>
<dbReference type="AlphaFoldDB" id="A0AAD5YWP4"/>
<sequence>MAVIRVAPLLLLSASLVFGFAIEERQSSCPQVHVFGARETTAPPGYGTAGAVVNSILSSYSGSTAEVINYPACGGQASCGGVSYANSVVQGVAAVANQVNTFNRNCPNTVLVLVGYSQVGTNFSTIDKNVSDSSCYKGGQIMDDAYCGGGDTNEGLGDTSIPISTAAQAKIAAAIFMGDPRHIPGLSYNVGTCQASGFAPRPSGFKCPYASNIQSYCDAADPYCCNGNNANTHQGYATEYGSVALTFVKNKVNALLSGGGGSPTGNPTTTPPGSTTQPPGATQTKYGQCGGTGWTGPTACASGSTCTAVNAPWYYQCL</sequence>
<dbReference type="GO" id="GO:0005576">
    <property type="term" value="C:extracellular region"/>
    <property type="evidence" value="ECO:0007669"/>
    <property type="project" value="InterPro"/>
</dbReference>
<evidence type="ECO:0000256" key="1">
    <source>
        <dbReference type="ARBA" id="ARBA00022729"/>
    </source>
</evidence>
<feature type="domain" description="CBM1" evidence="6">
    <location>
        <begin position="281"/>
        <end position="318"/>
    </location>
</feature>
<proteinExistence type="predicted"/>
<dbReference type="SMART" id="SM00236">
    <property type="entry name" value="fCBD"/>
    <property type="match status" value="1"/>
</dbReference>
<evidence type="ECO:0000256" key="3">
    <source>
        <dbReference type="ARBA" id="ARBA00023157"/>
    </source>
</evidence>
<feature type="region of interest" description="Disordered" evidence="4">
    <location>
        <begin position="258"/>
        <end position="283"/>
    </location>
</feature>
<evidence type="ECO:0000256" key="5">
    <source>
        <dbReference type="SAM" id="SignalP"/>
    </source>
</evidence>
<dbReference type="Pfam" id="PF01083">
    <property type="entry name" value="Cutinase"/>
    <property type="match status" value="1"/>
</dbReference>
<comment type="caution">
    <text evidence="7">The sequence shown here is derived from an EMBL/GenBank/DDBJ whole genome shotgun (WGS) entry which is preliminary data.</text>
</comment>
<gene>
    <name evidence="7" type="ORF">NP233_g5129</name>
</gene>
<keyword evidence="3" id="KW-1015">Disulfide bond</keyword>